<name>A0ABQ7WQB0_SOLTU</name>
<dbReference type="Proteomes" id="UP000826656">
    <property type="component" value="Unassembled WGS sequence"/>
</dbReference>
<evidence type="ECO:0000313" key="3">
    <source>
        <dbReference type="Proteomes" id="UP000826656"/>
    </source>
</evidence>
<dbReference type="Pfam" id="PF05699">
    <property type="entry name" value="Dimer_Tnp_hAT"/>
    <property type="match status" value="1"/>
</dbReference>
<keyword evidence="3" id="KW-1185">Reference proteome</keyword>
<comment type="caution">
    <text evidence="2">The sequence shown here is derived from an EMBL/GenBank/DDBJ whole genome shotgun (WGS) entry which is preliminary data.</text>
</comment>
<protein>
    <recommendedName>
        <fullName evidence="1">HAT C-terminal dimerisation domain-containing protein</fullName>
    </recommendedName>
</protein>
<evidence type="ECO:0000259" key="1">
    <source>
        <dbReference type="Pfam" id="PF05699"/>
    </source>
</evidence>
<organism evidence="2 3">
    <name type="scientific">Solanum tuberosum</name>
    <name type="common">Potato</name>
    <dbReference type="NCBI Taxonomy" id="4113"/>
    <lineage>
        <taxon>Eukaryota</taxon>
        <taxon>Viridiplantae</taxon>
        <taxon>Streptophyta</taxon>
        <taxon>Embryophyta</taxon>
        <taxon>Tracheophyta</taxon>
        <taxon>Spermatophyta</taxon>
        <taxon>Magnoliopsida</taxon>
        <taxon>eudicotyledons</taxon>
        <taxon>Gunneridae</taxon>
        <taxon>Pentapetalae</taxon>
        <taxon>asterids</taxon>
        <taxon>lamiids</taxon>
        <taxon>Solanales</taxon>
        <taxon>Solanaceae</taxon>
        <taxon>Solanoideae</taxon>
        <taxon>Solaneae</taxon>
        <taxon>Solanum</taxon>
    </lineage>
</organism>
<dbReference type="PANTHER" id="PTHR23272">
    <property type="entry name" value="BED FINGER-RELATED"/>
    <property type="match status" value="1"/>
</dbReference>
<reference evidence="2 3" key="1">
    <citation type="journal article" date="2021" name="bioRxiv">
        <title>Chromosome-scale and haplotype-resolved genome assembly of a tetraploid potato cultivar.</title>
        <authorList>
            <person name="Sun H."/>
            <person name="Jiao W.-B."/>
            <person name="Krause K."/>
            <person name="Campoy J.A."/>
            <person name="Goel M."/>
            <person name="Folz-Donahue K."/>
            <person name="Kukat C."/>
            <person name="Huettel B."/>
            <person name="Schneeberger K."/>
        </authorList>
    </citation>
    <scope>NUCLEOTIDE SEQUENCE [LARGE SCALE GENOMIC DNA]</scope>
    <source>
        <strain evidence="2">SolTubOtavaFocal</strain>
        <tissue evidence="2">Leaves</tissue>
    </source>
</reference>
<accession>A0ABQ7WQB0</accession>
<feature type="domain" description="HAT C-terminal dimerisation" evidence="1">
    <location>
        <begin position="168"/>
        <end position="247"/>
    </location>
</feature>
<dbReference type="InterPro" id="IPR012337">
    <property type="entry name" value="RNaseH-like_sf"/>
</dbReference>
<evidence type="ECO:0000313" key="2">
    <source>
        <dbReference type="EMBL" id="KAH0782248.1"/>
    </source>
</evidence>
<dbReference type="PANTHER" id="PTHR23272:SF168">
    <property type="entry name" value="HAT-LIKE TRANSPOSASE RNASE-H FOLD DOMAIN-CONTAINING PROTEIN"/>
    <property type="match status" value="1"/>
</dbReference>
<sequence>MEEKAVVVVTAKATTTKVAAHQLVAFPLFNFYFPLSATGRLLQHAAVDRRPPSDGSIAGSIQNEDWANVRNVTKFPEIFYEITLKVSELLGEEKGKIVNNEVDVYLKKLFVIYVSKYAKGSKNQSSAFDSSNSFTCGHSQNAETNSLSTKFYMKKQKEDSGSLCVKSELDSYLEDQEPESEDFDILIWWKVDSPRFSIFSQLARDVLANSMSSVTSEYAFSTGDCILDPFKRSLTPKCVQCLICVQD</sequence>
<dbReference type="SUPFAM" id="SSF53098">
    <property type="entry name" value="Ribonuclease H-like"/>
    <property type="match status" value="1"/>
</dbReference>
<dbReference type="EMBL" id="JAIVGD010000001">
    <property type="protein sequence ID" value="KAH0782248.1"/>
    <property type="molecule type" value="Genomic_DNA"/>
</dbReference>
<dbReference type="InterPro" id="IPR008906">
    <property type="entry name" value="HATC_C_dom"/>
</dbReference>
<proteinExistence type="predicted"/>
<gene>
    <name evidence="2" type="ORF">KY290_001846</name>
</gene>